<reference evidence="1" key="1">
    <citation type="journal article" date="2022" name="Int. J. Mol. Sci.">
        <title>Draft Genome of Tanacetum Coccineum: Genomic Comparison of Closely Related Tanacetum-Family Plants.</title>
        <authorList>
            <person name="Yamashiro T."/>
            <person name="Shiraishi A."/>
            <person name="Nakayama K."/>
            <person name="Satake H."/>
        </authorList>
    </citation>
    <scope>NUCLEOTIDE SEQUENCE</scope>
</reference>
<evidence type="ECO:0000313" key="2">
    <source>
        <dbReference type="Proteomes" id="UP001151760"/>
    </source>
</evidence>
<sequence length="137" mass="15618">MVMSSSHTDGLDYLYNIQHRLAISFVITVHWHWYMGAKEQLGGKLGHHSIENAFTKIDGDTFEEVKTFGSITTGYADREQTFFQDEDGGVIYVFHQGLGSEERIFELLVIGNLRLLSSTHSRYFVTGLWYPGPSYGF</sequence>
<dbReference type="EMBL" id="BQNB010008868">
    <property type="protein sequence ID" value="GJS55424.1"/>
    <property type="molecule type" value="Genomic_DNA"/>
</dbReference>
<name>A0ABQ4WRB2_9ASTR</name>
<comment type="caution">
    <text evidence="1">The sequence shown here is derived from an EMBL/GenBank/DDBJ whole genome shotgun (WGS) entry which is preliminary data.</text>
</comment>
<accession>A0ABQ4WRB2</accession>
<organism evidence="1 2">
    <name type="scientific">Tanacetum coccineum</name>
    <dbReference type="NCBI Taxonomy" id="301880"/>
    <lineage>
        <taxon>Eukaryota</taxon>
        <taxon>Viridiplantae</taxon>
        <taxon>Streptophyta</taxon>
        <taxon>Embryophyta</taxon>
        <taxon>Tracheophyta</taxon>
        <taxon>Spermatophyta</taxon>
        <taxon>Magnoliopsida</taxon>
        <taxon>eudicotyledons</taxon>
        <taxon>Gunneridae</taxon>
        <taxon>Pentapetalae</taxon>
        <taxon>asterids</taxon>
        <taxon>campanulids</taxon>
        <taxon>Asterales</taxon>
        <taxon>Asteraceae</taxon>
        <taxon>Asteroideae</taxon>
        <taxon>Anthemideae</taxon>
        <taxon>Anthemidinae</taxon>
        <taxon>Tanacetum</taxon>
    </lineage>
</organism>
<proteinExistence type="predicted"/>
<keyword evidence="2" id="KW-1185">Reference proteome</keyword>
<evidence type="ECO:0000313" key="1">
    <source>
        <dbReference type="EMBL" id="GJS55424.1"/>
    </source>
</evidence>
<gene>
    <name evidence="1" type="ORF">Tco_0628786</name>
</gene>
<protein>
    <submittedName>
        <fullName evidence="1">Uncharacterized protein</fullName>
    </submittedName>
</protein>
<dbReference type="Proteomes" id="UP001151760">
    <property type="component" value="Unassembled WGS sequence"/>
</dbReference>
<reference evidence="1" key="2">
    <citation type="submission" date="2022-01" db="EMBL/GenBank/DDBJ databases">
        <authorList>
            <person name="Yamashiro T."/>
            <person name="Shiraishi A."/>
            <person name="Satake H."/>
            <person name="Nakayama K."/>
        </authorList>
    </citation>
    <scope>NUCLEOTIDE SEQUENCE</scope>
</reference>